<reference evidence="1 2" key="1">
    <citation type="journal article" date="2015" name="Proc. Natl. Acad. Sci. U.S.A.">
        <title>The resurrection genome of Boea hygrometrica: A blueprint for survival of dehydration.</title>
        <authorList>
            <person name="Xiao L."/>
            <person name="Yang G."/>
            <person name="Zhang L."/>
            <person name="Yang X."/>
            <person name="Zhao S."/>
            <person name="Ji Z."/>
            <person name="Zhou Q."/>
            <person name="Hu M."/>
            <person name="Wang Y."/>
            <person name="Chen M."/>
            <person name="Xu Y."/>
            <person name="Jin H."/>
            <person name="Xiao X."/>
            <person name="Hu G."/>
            <person name="Bao F."/>
            <person name="Hu Y."/>
            <person name="Wan P."/>
            <person name="Li L."/>
            <person name="Deng X."/>
            <person name="Kuang T."/>
            <person name="Xiang C."/>
            <person name="Zhu J.K."/>
            <person name="Oliver M.J."/>
            <person name="He Y."/>
        </authorList>
    </citation>
    <scope>NUCLEOTIDE SEQUENCE [LARGE SCALE GENOMIC DNA]</scope>
    <source>
        <strain evidence="2">cv. XS01</strain>
    </source>
</reference>
<dbReference type="EMBL" id="KQ992320">
    <property type="protein sequence ID" value="KZV50932.1"/>
    <property type="molecule type" value="Genomic_DNA"/>
</dbReference>
<evidence type="ECO:0000313" key="1">
    <source>
        <dbReference type="EMBL" id="KZV50932.1"/>
    </source>
</evidence>
<dbReference type="AlphaFoldDB" id="A0A2Z7CV14"/>
<evidence type="ECO:0000313" key="2">
    <source>
        <dbReference type="Proteomes" id="UP000250235"/>
    </source>
</evidence>
<sequence>MKFRVVRTNQYNQDLGHIHSTNGNHLESPNEGSSIDHQVTIYLHAQNITMFPTNETRCEICVARDSFVVIVAQKTEDVCLEDERVLPSPSSPCCDLLATMSGVGFPGYSAGRGVDPAGGAPGGVILTSSLLITASSNRNADVITADHSLLSADNADVIVSDSNSSLLLNNLVNSN</sequence>
<protein>
    <submittedName>
        <fullName evidence="1">Uncharacterized protein</fullName>
    </submittedName>
</protein>
<dbReference type="Proteomes" id="UP000250235">
    <property type="component" value="Unassembled WGS sequence"/>
</dbReference>
<proteinExistence type="predicted"/>
<keyword evidence="2" id="KW-1185">Reference proteome</keyword>
<name>A0A2Z7CV14_9LAMI</name>
<accession>A0A2Z7CV14</accession>
<organism evidence="1 2">
    <name type="scientific">Dorcoceras hygrometricum</name>
    <dbReference type="NCBI Taxonomy" id="472368"/>
    <lineage>
        <taxon>Eukaryota</taxon>
        <taxon>Viridiplantae</taxon>
        <taxon>Streptophyta</taxon>
        <taxon>Embryophyta</taxon>
        <taxon>Tracheophyta</taxon>
        <taxon>Spermatophyta</taxon>
        <taxon>Magnoliopsida</taxon>
        <taxon>eudicotyledons</taxon>
        <taxon>Gunneridae</taxon>
        <taxon>Pentapetalae</taxon>
        <taxon>asterids</taxon>
        <taxon>lamiids</taxon>
        <taxon>Lamiales</taxon>
        <taxon>Gesneriaceae</taxon>
        <taxon>Didymocarpoideae</taxon>
        <taxon>Trichosporeae</taxon>
        <taxon>Loxocarpinae</taxon>
        <taxon>Dorcoceras</taxon>
    </lineage>
</organism>
<gene>
    <name evidence="1" type="ORF">F511_06818</name>
</gene>